<proteinExistence type="predicted"/>
<sequence>MMHLSFVNSEPICIAVLRLPRLTKARLMICESTSGFQHCVGIRRPWITRARSLFATPRKLREVFTGSSHSYCHLAFSVLFSCRSVATLSLLGKPPFFIYAVGARPRSPRYIVQMYWAVPGACSFLPPWELEERTSMTVPPSEPVDSTSWICVHVLSAGV</sequence>
<name>A0A6A4H4W0_9AGAR</name>
<organism evidence="1 2">
    <name type="scientific">Gymnopus androsaceus JB14</name>
    <dbReference type="NCBI Taxonomy" id="1447944"/>
    <lineage>
        <taxon>Eukaryota</taxon>
        <taxon>Fungi</taxon>
        <taxon>Dikarya</taxon>
        <taxon>Basidiomycota</taxon>
        <taxon>Agaricomycotina</taxon>
        <taxon>Agaricomycetes</taxon>
        <taxon>Agaricomycetidae</taxon>
        <taxon>Agaricales</taxon>
        <taxon>Marasmiineae</taxon>
        <taxon>Omphalotaceae</taxon>
        <taxon>Gymnopus</taxon>
    </lineage>
</organism>
<accession>A0A6A4H4W0</accession>
<evidence type="ECO:0000313" key="2">
    <source>
        <dbReference type="Proteomes" id="UP000799118"/>
    </source>
</evidence>
<dbReference type="AlphaFoldDB" id="A0A6A4H4W0"/>
<protein>
    <submittedName>
        <fullName evidence="1">Uncharacterized protein</fullName>
    </submittedName>
</protein>
<gene>
    <name evidence="1" type="ORF">BT96DRAFT_228772</name>
</gene>
<evidence type="ECO:0000313" key="1">
    <source>
        <dbReference type="EMBL" id="KAE9393239.1"/>
    </source>
</evidence>
<dbReference type="Proteomes" id="UP000799118">
    <property type="component" value="Unassembled WGS sequence"/>
</dbReference>
<dbReference type="EMBL" id="ML769577">
    <property type="protein sequence ID" value="KAE9393239.1"/>
    <property type="molecule type" value="Genomic_DNA"/>
</dbReference>
<keyword evidence="2" id="KW-1185">Reference proteome</keyword>
<reference evidence="1" key="1">
    <citation type="journal article" date="2019" name="Environ. Microbiol.">
        <title>Fungal ecological strategies reflected in gene transcription - a case study of two litter decomposers.</title>
        <authorList>
            <person name="Barbi F."/>
            <person name="Kohler A."/>
            <person name="Barry K."/>
            <person name="Baskaran P."/>
            <person name="Daum C."/>
            <person name="Fauchery L."/>
            <person name="Ihrmark K."/>
            <person name="Kuo A."/>
            <person name="LaButti K."/>
            <person name="Lipzen A."/>
            <person name="Morin E."/>
            <person name="Grigoriev I.V."/>
            <person name="Henrissat B."/>
            <person name="Lindahl B."/>
            <person name="Martin F."/>
        </authorList>
    </citation>
    <scope>NUCLEOTIDE SEQUENCE</scope>
    <source>
        <strain evidence="1">JB14</strain>
    </source>
</reference>